<evidence type="ECO:0000256" key="7">
    <source>
        <dbReference type="ARBA" id="ARBA00023125"/>
    </source>
</evidence>
<evidence type="ECO:0000256" key="5">
    <source>
        <dbReference type="ARBA" id="ARBA00022833"/>
    </source>
</evidence>
<evidence type="ECO:0000313" key="13">
    <source>
        <dbReference type="Proteomes" id="UP001140206"/>
    </source>
</evidence>
<reference evidence="12" key="1">
    <citation type="submission" date="2022-08" db="EMBL/GenBank/DDBJ databases">
        <authorList>
            <person name="Marques A."/>
        </authorList>
    </citation>
    <scope>NUCLEOTIDE SEQUENCE</scope>
    <source>
        <strain evidence="12">RhyPub2mFocal</strain>
        <tissue evidence="12">Leaves</tissue>
    </source>
</reference>
<dbReference type="PANTHER" id="PTHR46481:SF6">
    <property type="entry name" value="ZINC FINGER BED DOMAIN-CONTAINING PROTEIN RICESLEEPER 2-LIKE"/>
    <property type="match status" value="1"/>
</dbReference>
<dbReference type="Proteomes" id="UP001140206">
    <property type="component" value="Chromosome 2"/>
</dbReference>
<evidence type="ECO:0000256" key="1">
    <source>
        <dbReference type="ARBA" id="ARBA00004123"/>
    </source>
</evidence>
<evidence type="ECO:0000256" key="4">
    <source>
        <dbReference type="ARBA" id="ARBA00022771"/>
    </source>
</evidence>
<dbReference type="GO" id="GO:0005634">
    <property type="term" value="C:nucleus"/>
    <property type="evidence" value="ECO:0007669"/>
    <property type="project" value="UniProtKB-SubCell"/>
</dbReference>
<dbReference type="Pfam" id="PF05699">
    <property type="entry name" value="Dimer_Tnp_hAT"/>
    <property type="match status" value="1"/>
</dbReference>
<comment type="subunit">
    <text evidence="2">Homodimer.</text>
</comment>
<feature type="domain" description="BED-type" evidence="11">
    <location>
        <begin position="49"/>
        <end position="108"/>
    </location>
</feature>
<dbReference type="GO" id="GO:0046983">
    <property type="term" value="F:protein dimerization activity"/>
    <property type="evidence" value="ECO:0007669"/>
    <property type="project" value="InterPro"/>
</dbReference>
<keyword evidence="5" id="KW-0862">Zinc</keyword>
<dbReference type="PANTHER" id="PTHR46481">
    <property type="entry name" value="ZINC FINGER BED DOMAIN-CONTAINING PROTEIN 4"/>
    <property type="match status" value="1"/>
</dbReference>
<keyword evidence="13" id="KW-1185">Reference proteome</keyword>
<dbReference type="InterPro" id="IPR036236">
    <property type="entry name" value="Znf_C2H2_sf"/>
</dbReference>
<dbReference type="PROSITE" id="PS50808">
    <property type="entry name" value="ZF_BED"/>
    <property type="match status" value="1"/>
</dbReference>
<evidence type="ECO:0000259" key="11">
    <source>
        <dbReference type="PROSITE" id="PS50808"/>
    </source>
</evidence>
<name>A0AAV8FY81_9POAL</name>
<keyword evidence="4 10" id="KW-0863">Zinc-finger</keyword>
<evidence type="ECO:0000256" key="8">
    <source>
        <dbReference type="ARBA" id="ARBA00023163"/>
    </source>
</evidence>
<evidence type="ECO:0000256" key="2">
    <source>
        <dbReference type="ARBA" id="ARBA00011738"/>
    </source>
</evidence>
<dbReference type="SUPFAM" id="SSF53098">
    <property type="entry name" value="Ribonuclease H-like"/>
    <property type="match status" value="1"/>
</dbReference>
<keyword evidence="9" id="KW-0539">Nucleus</keyword>
<dbReference type="GO" id="GO:0003677">
    <property type="term" value="F:DNA binding"/>
    <property type="evidence" value="ECO:0007669"/>
    <property type="project" value="UniProtKB-KW"/>
</dbReference>
<accession>A0AAV8FY81</accession>
<keyword evidence="7" id="KW-0238">DNA-binding</keyword>
<keyword evidence="8" id="KW-0804">Transcription</keyword>
<dbReference type="SUPFAM" id="SSF57667">
    <property type="entry name" value="beta-beta-alpha zinc fingers"/>
    <property type="match status" value="1"/>
</dbReference>
<sequence length="481" mass="54297">MSTPTEGEDAGVNASIAIEDSQSVQMEEEVDTVHMEDIQDPGVSKGGRKRMSKVWNHFVAIEVQDKGKLVPKVECKHCKKRYKYVDGGPTSTLLLHVESKCAALQKKQGKTQGMINFESQESANFEMGSGPTVGYDHAKNREIMAKMIIAHELPFAFVEEGVKYLRKSPAKLFQFGEVAIAHGIETKRSLCSDVPTRWNSTHRMLKSALHYKTTIHHYAKKDPNYEWEPSDEEWASARKEICEAYRSDDPFLVEMSKPMFQKFEKYWGEVGVLMAVASIFDPRFKLATLKYTFKELYPANEVADRIKEVVNHLRALHEKYSKELVNSKAATSASRMEDASTSTEPCSSAMSKIFDFMKEMNGENMSKSDLEVYLEEPPYVHEGGHPFDLLLWWYQNCSKFPILSKLAKDVLCIPVTTVASESAFSAGGRVLDDYRSSLSKDMVELLVCGGDWLRAISKSTQVAKEEENLELQVAMKNLSMG</sequence>
<dbReference type="InterPro" id="IPR012337">
    <property type="entry name" value="RNaseH-like_sf"/>
</dbReference>
<keyword evidence="3" id="KW-0479">Metal-binding</keyword>
<dbReference type="InterPro" id="IPR003656">
    <property type="entry name" value="Znf_BED"/>
</dbReference>
<keyword evidence="6" id="KW-0805">Transcription regulation</keyword>
<dbReference type="InterPro" id="IPR052035">
    <property type="entry name" value="ZnF_BED_domain_contain"/>
</dbReference>
<evidence type="ECO:0000256" key="10">
    <source>
        <dbReference type="PROSITE-ProRule" id="PRU00027"/>
    </source>
</evidence>
<dbReference type="SMART" id="SM00614">
    <property type="entry name" value="ZnF_BED"/>
    <property type="match status" value="1"/>
</dbReference>
<protein>
    <submittedName>
        <fullName evidence="12">Zinc finger BED domain-containing protein RICESLEEPER 2</fullName>
    </submittedName>
</protein>
<dbReference type="EMBL" id="JAMFTS010000002">
    <property type="protein sequence ID" value="KAJ4798424.1"/>
    <property type="molecule type" value="Genomic_DNA"/>
</dbReference>
<dbReference type="InterPro" id="IPR025525">
    <property type="entry name" value="hAT-like_transposase_RNase-H"/>
</dbReference>
<organism evidence="12 13">
    <name type="scientific">Rhynchospora pubera</name>
    <dbReference type="NCBI Taxonomy" id="906938"/>
    <lineage>
        <taxon>Eukaryota</taxon>
        <taxon>Viridiplantae</taxon>
        <taxon>Streptophyta</taxon>
        <taxon>Embryophyta</taxon>
        <taxon>Tracheophyta</taxon>
        <taxon>Spermatophyta</taxon>
        <taxon>Magnoliopsida</taxon>
        <taxon>Liliopsida</taxon>
        <taxon>Poales</taxon>
        <taxon>Cyperaceae</taxon>
        <taxon>Cyperoideae</taxon>
        <taxon>Rhynchosporeae</taxon>
        <taxon>Rhynchospora</taxon>
    </lineage>
</organism>
<dbReference type="AlphaFoldDB" id="A0AAV8FY81"/>
<evidence type="ECO:0000256" key="6">
    <source>
        <dbReference type="ARBA" id="ARBA00023015"/>
    </source>
</evidence>
<evidence type="ECO:0000256" key="3">
    <source>
        <dbReference type="ARBA" id="ARBA00022723"/>
    </source>
</evidence>
<evidence type="ECO:0000256" key="9">
    <source>
        <dbReference type="ARBA" id="ARBA00023242"/>
    </source>
</evidence>
<comment type="subcellular location">
    <subcellularLocation>
        <location evidence="1">Nucleus</location>
    </subcellularLocation>
</comment>
<dbReference type="InterPro" id="IPR008906">
    <property type="entry name" value="HATC_C_dom"/>
</dbReference>
<evidence type="ECO:0000313" key="12">
    <source>
        <dbReference type="EMBL" id="KAJ4798424.1"/>
    </source>
</evidence>
<gene>
    <name evidence="12" type="ORF">LUZ62_049670</name>
</gene>
<proteinExistence type="predicted"/>
<dbReference type="GO" id="GO:0008270">
    <property type="term" value="F:zinc ion binding"/>
    <property type="evidence" value="ECO:0007669"/>
    <property type="project" value="UniProtKB-KW"/>
</dbReference>
<dbReference type="Pfam" id="PF02892">
    <property type="entry name" value="zf-BED"/>
    <property type="match status" value="1"/>
</dbReference>
<comment type="caution">
    <text evidence="12">The sequence shown here is derived from an EMBL/GenBank/DDBJ whole genome shotgun (WGS) entry which is preliminary data.</text>
</comment>
<dbReference type="Pfam" id="PF14372">
    <property type="entry name" value="hAT-like_RNase-H"/>
    <property type="match status" value="1"/>
</dbReference>